<feature type="domain" description="YjeF N-terminal" evidence="21">
    <location>
        <begin position="10"/>
        <end position="212"/>
    </location>
</feature>
<comment type="similarity">
    <text evidence="17">Belongs to the NnrD/CARKD family.</text>
</comment>
<dbReference type="CDD" id="cd01171">
    <property type="entry name" value="YXKO-related"/>
    <property type="match status" value="1"/>
</dbReference>
<organism evidence="22 23">
    <name type="scientific">Algoriphagus confluentis</name>
    <dbReference type="NCBI Taxonomy" id="1697556"/>
    <lineage>
        <taxon>Bacteria</taxon>
        <taxon>Pseudomonadati</taxon>
        <taxon>Bacteroidota</taxon>
        <taxon>Cytophagia</taxon>
        <taxon>Cytophagales</taxon>
        <taxon>Cyclobacteriaceae</taxon>
        <taxon>Algoriphagus</taxon>
    </lineage>
</organism>
<accession>A0ABQ6PQQ6</accession>
<comment type="cofactor">
    <cofactor evidence="18 19">
        <name>K(+)</name>
        <dbReference type="ChEBI" id="CHEBI:29103"/>
    </cofactor>
    <text evidence="18 19">Binds 1 potassium ion per subunit.</text>
</comment>
<dbReference type="NCBIfam" id="TIGR00196">
    <property type="entry name" value="yjeF_cterm"/>
    <property type="match status" value="1"/>
</dbReference>
<evidence type="ECO:0000256" key="7">
    <source>
        <dbReference type="ARBA" id="ARBA00022840"/>
    </source>
</evidence>
<evidence type="ECO:0000256" key="5">
    <source>
        <dbReference type="ARBA" id="ARBA00022723"/>
    </source>
</evidence>
<evidence type="ECO:0000256" key="6">
    <source>
        <dbReference type="ARBA" id="ARBA00022741"/>
    </source>
</evidence>
<sequence>MLKILSGDQVKELDRIHIQNAGISSHELMERAALSFISWWKSMEFPKNLPVFVFCGAGNNGGDGFAIARLLFKEGWEVQVFRCFEEGSVLSADAQKNLDWVPEGVLIYDWKEFNSSREGLLIDSFLGVGLKSPIRNSAVPIIECMNSFPGTKISIDLPSGLLADSPTFGPRVKADFTVTFAFPKLALLFPENSSFSGKMVLADIGISESEYASFPTSYFFLQEKDILSRHRVFGQFAHKGDFGKVALVAGSKGKMGAAILCSKAALRTGSGLVTAFVPEDERGIIQSAVPEVMCEFDENTDWNKFDALGVGPAIGLDKKDLLQDILKACSKPIVLDADAITLIASNQDLISLIPKNSILTPHLGELERLIGKSTDHLDRLMKVKEFCMKWQLNLLIKGAYSVLSLVDGRQLFNSSGTQYMATAGAGDVLTGMLTSFLGQGYAPENALICGVYHHGKAGELAGQQNRRSTIASDISENIGKTYTLLNVL</sequence>
<feature type="binding site" evidence="18">
    <location>
        <begin position="127"/>
        <end position="133"/>
    </location>
    <ligand>
        <name>(6S)-NADPHX</name>
        <dbReference type="ChEBI" id="CHEBI:64076"/>
    </ligand>
</feature>
<dbReference type="InterPro" id="IPR004443">
    <property type="entry name" value="YjeF_N_dom"/>
</dbReference>
<dbReference type="InterPro" id="IPR036652">
    <property type="entry name" value="YjeF_N_dom_sf"/>
</dbReference>
<dbReference type="EMBL" id="BTPD01000009">
    <property type="protein sequence ID" value="GMQ30319.1"/>
    <property type="molecule type" value="Genomic_DNA"/>
</dbReference>
<dbReference type="Pfam" id="PF01256">
    <property type="entry name" value="Carb_kinase"/>
    <property type="match status" value="1"/>
</dbReference>
<dbReference type="PANTHER" id="PTHR12592:SF0">
    <property type="entry name" value="ATP-DEPENDENT (S)-NAD(P)H-HYDRATE DEHYDRATASE"/>
    <property type="match status" value="1"/>
</dbReference>
<keyword evidence="8 17" id="KW-0521">NADP</keyword>
<comment type="catalytic activity">
    <reaction evidence="15 17 19">
        <text>(6S)-NADHX + ADP = AMP + phosphate + NADH + H(+)</text>
        <dbReference type="Rhea" id="RHEA:32223"/>
        <dbReference type="ChEBI" id="CHEBI:15378"/>
        <dbReference type="ChEBI" id="CHEBI:43474"/>
        <dbReference type="ChEBI" id="CHEBI:57945"/>
        <dbReference type="ChEBI" id="CHEBI:64074"/>
        <dbReference type="ChEBI" id="CHEBI:456215"/>
        <dbReference type="ChEBI" id="CHEBI:456216"/>
        <dbReference type="EC" id="4.2.1.136"/>
    </reaction>
</comment>
<keyword evidence="5 18" id="KW-0479">Metal-binding</keyword>
<keyword evidence="11 18" id="KW-0413">Isomerase</keyword>
<dbReference type="Gene3D" id="3.40.50.10260">
    <property type="entry name" value="YjeF N-terminal domain"/>
    <property type="match status" value="1"/>
</dbReference>
<comment type="function">
    <text evidence="18">Catalyzes the epimerization of the S- and R-forms of NAD(P)HX, a damaged form of NAD(P)H that is a result of enzymatic or heat-dependent hydration. This is a prerequisite for the S-specific NAD(P)H-hydrate dehydratase to allow the repair of both epimers of NAD(P)HX.</text>
</comment>
<dbReference type="PIRSF" id="PIRSF017184">
    <property type="entry name" value="Nnr"/>
    <property type="match status" value="1"/>
</dbReference>
<evidence type="ECO:0000256" key="3">
    <source>
        <dbReference type="ARBA" id="ARBA00006001"/>
    </source>
</evidence>
<evidence type="ECO:0000259" key="21">
    <source>
        <dbReference type="PROSITE" id="PS51385"/>
    </source>
</evidence>
<dbReference type="HAMAP" id="MF_01966">
    <property type="entry name" value="NADHX_epimerase"/>
    <property type="match status" value="1"/>
</dbReference>
<evidence type="ECO:0000256" key="16">
    <source>
        <dbReference type="ARBA" id="ARBA00049209"/>
    </source>
</evidence>
<dbReference type="PROSITE" id="PS51385">
    <property type="entry name" value="YJEF_N"/>
    <property type="match status" value="1"/>
</dbReference>
<evidence type="ECO:0000256" key="17">
    <source>
        <dbReference type="HAMAP-Rule" id="MF_01965"/>
    </source>
</evidence>
<feature type="binding site" evidence="17">
    <location>
        <position position="362"/>
    </location>
    <ligand>
        <name>(6S)-NADPHX</name>
        <dbReference type="ChEBI" id="CHEBI:64076"/>
    </ligand>
</feature>
<evidence type="ECO:0000256" key="4">
    <source>
        <dbReference type="ARBA" id="ARBA00009524"/>
    </source>
</evidence>
<dbReference type="EC" id="4.2.1.136" evidence="19"/>
<evidence type="ECO:0000256" key="11">
    <source>
        <dbReference type="ARBA" id="ARBA00023235"/>
    </source>
</evidence>
<name>A0ABQ6PQQ6_9BACT</name>
<evidence type="ECO:0000256" key="1">
    <source>
        <dbReference type="ARBA" id="ARBA00000013"/>
    </source>
</evidence>
<evidence type="ECO:0000256" key="10">
    <source>
        <dbReference type="ARBA" id="ARBA00023027"/>
    </source>
</evidence>
<comment type="caution">
    <text evidence="17">Lacks conserved residue(s) required for the propagation of feature annotation.</text>
</comment>
<feature type="binding site" evidence="18">
    <location>
        <position position="159"/>
    </location>
    <ligand>
        <name>K(+)</name>
        <dbReference type="ChEBI" id="CHEBI:29103"/>
    </ligand>
</feature>
<comment type="similarity">
    <text evidence="3 19">In the N-terminal section; belongs to the NnrE/AIBP family.</text>
</comment>
<evidence type="ECO:0000256" key="8">
    <source>
        <dbReference type="ARBA" id="ARBA00022857"/>
    </source>
</evidence>
<dbReference type="PROSITE" id="PS51383">
    <property type="entry name" value="YJEF_C_3"/>
    <property type="match status" value="1"/>
</dbReference>
<comment type="function">
    <text evidence="17">Catalyzes the dehydration of the S-form of NAD(P)HX at the expense of ADP, which is converted to AMP. Together with NAD(P)HX epimerase, which catalyzes the epimerization of the S- and R-forms, the enzyme allows the repair of both epimers of NAD(P)HX, a damaged form of NAD(P)H that is a result of enzymatic or heat-dependent hydration.</text>
</comment>
<evidence type="ECO:0000256" key="15">
    <source>
        <dbReference type="ARBA" id="ARBA00048238"/>
    </source>
</evidence>
<dbReference type="InterPro" id="IPR029056">
    <property type="entry name" value="Ribokinase-like"/>
</dbReference>
<feature type="binding site" evidence="18">
    <location>
        <position position="156"/>
    </location>
    <ligand>
        <name>(6S)-NADPHX</name>
        <dbReference type="ChEBI" id="CHEBI:64076"/>
    </ligand>
</feature>
<keyword evidence="12 17" id="KW-0456">Lyase</keyword>
<dbReference type="Gene3D" id="3.40.1190.20">
    <property type="match status" value="1"/>
</dbReference>
<dbReference type="PANTHER" id="PTHR12592">
    <property type="entry name" value="ATP-DEPENDENT (S)-NAD(P)H-HYDRATE DEHYDRATASE FAMILY MEMBER"/>
    <property type="match status" value="1"/>
</dbReference>
<evidence type="ECO:0000256" key="2">
    <source>
        <dbReference type="ARBA" id="ARBA00000909"/>
    </source>
</evidence>
<reference evidence="22 23" key="1">
    <citation type="submission" date="2023-08" db="EMBL/GenBank/DDBJ databases">
        <title>Draft genome sequence of Algoriphagus confluentis.</title>
        <authorList>
            <person name="Takatani N."/>
            <person name="Hosokawa M."/>
            <person name="Sawabe T."/>
        </authorList>
    </citation>
    <scope>NUCLEOTIDE SEQUENCE [LARGE SCALE GENOMIC DNA]</scope>
    <source>
        <strain evidence="22 23">NBRC 111222</strain>
    </source>
</reference>
<feature type="binding site" evidence="18">
    <location>
        <begin position="59"/>
        <end position="63"/>
    </location>
    <ligand>
        <name>(6S)-NADPHX</name>
        <dbReference type="ChEBI" id="CHEBI:64076"/>
    </ligand>
</feature>
<feature type="binding site" evidence="17">
    <location>
        <position position="426"/>
    </location>
    <ligand>
        <name>AMP</name>
        <dbReference type="ChEBI" id="CHEBI:456215"/>
    </ligand>
</feature>
<comment type="catalytic activity">
    <reaction evidence="16 17 19">
        <text>(6S)-NADPHX + ADP = AMP + phosphate + NADPH + H(+)</text>
        <dbReference type="Rhea" id="RHEA:32235"/>
        <dbReference type="ChEBI" id="CHEBI:15378"/>
        <dbReference type="ChEBI" id="CHEBI:43474"/>
        <dbReference type="ChEBI" id="CHEBI:57783"/>
        <dbReference type="ChEBI" id="CHEBI:64076"/>
        <dbReference type="ChEBI" id="CHEBI:456215"/>
        <dbReference type="ChEBI" id="CHEBI:456216"/>
        <dbReference type="EC" id="4.2.1.136"/>
    </reaction>
</comment>
<dbReference type="RefSeq" id="WP_338225027.1">
    <property type="nucleotide sequence ID" value="NZ_BTPD01000009.1"/>
</dbReference>
<evidence type="ECO:0000256" key="18">
    <source>
        <dbReference type="HAMAP-Rule" id="MF_01966"/>
    </source>
</evidence>
<gene>
    <name evidence="17" type="primary">nnrD</name>
    <name evidence="18" type="synonym">nnrE</name>
    <name evidence="22" type="ORF">Aconfl_29620</name>
</gene>
<dbReference type="SUPFAM" id="SSF64153">
    <property type="entry name" value="YjeF N-terminal domain-like"/>
    <property type="match status" value="1"/>
</dbReference>
<dbReference type="EC" id="5.1.99.6" evidence="19"/>
<keyword evidence="7 17" id="KW-0067">ATP-binding</keyword>
<keyword evidence="6 17" id="KW-0547">Nucleotide-binding</keyword>
<proteinExistence type="inferred from homology"/>
<protein>
    <recommendedName>
        <fullName evidence="19">Bifunctional NAD(P)H-hydrate repair enzyme</fullName>
    </recommendedName>
    <alternativeName>
        <fullName evidence="19">Nicotinamide nucleotide repair protein</fullName>
    </alternativeName>
    <domain>
        <recommendedName>
            <fullName evidence="19">ADP-dependent (S)-NAD(P)H-hydrate dehydratase</fullName>
            <ecNumber evidence="19">4.2.1.136</ecNumber>
        </recommendedName>
        <alternativeName>
            <fullName evidence="19">ADP-dependent NAD(P)HX dehydratase</fullName>
        </alternativeName>
    </domain>
    <domain>
        <recommendedName>
            <fullName evidence="19">NAD(P)H-hydrate epimerase</fullName>
            <ecNumber evidence="19">5.1.99.6</ecNumber>
        </recommendedName>
    </domain>
</protein>
<evidence type="ECO:0000259" key="20">
    <source>
        <dbReference type="PROSITE" id="PS51383"/>
    </source>
</evidence>
<comment type="similarity">
    <text evidence="4 19">In the C-terminal section; belongs to the NnrD/CARKD family.</text>
</comment>
<feature type="binding site" evidence="17">
    <location>
        <position position="427"/>
    </location>
    <ligand>
        <name>(6S)-NADPHX</name>
        <dbReference type="ChEBI" id="CHEBI:64076"/>
    </ligand>
</feature>
<evidence type="ECO:0000256" key="12">
    <source>
        <dbReference type="ARBA" id="ARBA00023239"/>
    </source>
</evidence>
<dbReference type="NCBIfam" id="TIGR00197">
    <property type="entry name" value="yjeF_nterm"/>
    <property type="match status" value="1"/>
</dbReference>
<keyword evidence="13" id="KW-0511">Multifunctional enzyme</keyword>
<comment type="catalytic activity">
    <reaction evidence="1 18 19">
        <text>(6R)-NADHX = (6S)-NADHX</text>
        <dbReference type="Rhea" id="RHEA:32215"/>
        <dbReference type="ChEBI" id="CHEBI:64074"/>
        <dbReference type="ChEBI" id="CHEBI:64075"/>
        <dbReference type="EC" id="5.1.99.6"/>
    </reaction>
</comment>
<dbReference type="InterPro" id="IPR017953">
    <property type="entry name" value="Carbohydrate_kinase_pred_CS"/>
</dbReference>
<comment type="function">
    <text evidence="14 19">Bifunctional enzyme that catalyzes the epimerization of the S- and R-forms of NAD(P)HX and the dehydration of the S-form of NAD(P)HX at the expense of ADP, which is converted to AMP. This allows the repair of both epimers of NAD(P)HX, a damaged form of NAD(P)H that is a result of enzymatic or heat-dependent hydration.</text>
</comment>
<feature type="binding site" evidence="17">
    <location>
        <begin position="397"/>
        <end position="401"/>
    </location>
    <ligand>
        <name>AMP</name>
        <dbReference type="ChEBI" id="CHEBI:456215"/>
    </ligand>
</feature>
<keyword evidence="23" id="KW-1185">Reference proteome</keyword>
<comment type="catalytic activity">
    <reaction evidence="2 18 19">
        <text>(6R)-NADPHX = (6S)-NADPHX</text>
        <dbReference type="Rhea" id="RHEA:32227"/>
        <dbReference type="ChEBI" id="CHEBI:64076"/>
        <dbReference type="ChEBI" id="CHEBI:64077"/>
        <dbReference type="EC" id="5.1.99.6"/>
    </reaction>
</comment>
<feature type="binding site" evidence="18">
    <location>
        <position position="60"/>
    </location>
    <ligand>
        <name>K(+)</name>
        <dbReference type="ChEBI" id="CHEBI:29103"/>
    </ligand>
</feature>
<evidence type="ECO:0000256" key="9">
    <source>
        <dbReference type="ARBA" id="ARBA00022958"/>
    </source>
</evidence>
<evidence type="ECO:0000256" key="14">
    <source>
        <dbReference type="ARBA" id="ARBA00025153"/>
    </source>
</evidence>
<feature type="binding site" evidence="17">
    <location>
        <position position="257"/>
    </location>
    <ligand>
        <name>(6S)-NADPHX</name>
        <dbReference type="ChEBI" id="CHEBI:64076"/>
    </ligand>
</feature>
<evidence type="ECO:0000256" key="13">
    <source>
        <dbReference type="ARBA" id="ARBA00023268"/>
    </source>
</evidence>
<dbReference type="PROSITE" id="PS01050">
    <property type="entry name" value="YJEF_C_2"/>
    <property type="match status" value="1"/>
</dbReference>
<feature type="binding site" evidence="18">
    <location>
        <position position="123"/>
    </location>
    <ligand>
        <name>K(+)</name>
        <dbReference type="ChEBI" id="CHEBI:29103"/>
    </ligand>
</feature>
<evidence type="ECO:0000256" key="19">
    <source>
        <dbReference type="PIRNR" id="PIRNR017184"/>
    </source>
</evidence>
<dbReference type="HAMAP" id="MF_01965">
    <property type="entry name" value="NADHX_dehydratase"/>
    <property type="match status" value="1"/>
</dbReference>
<dbReference type="Pfam" id="PF03853">
    <property type="entry name" value="YjeF_N"/>
    <property type="match status" value="1"/>
</dbReference>
<comment type="subunit">
    <text evidence="17">Homotetramer.</text>
</comment>
<evidence type="ECO:0000313" key="23">
    <source>
        <dbReference type="Proteomes" id="UP001338309"/>
    </source>
</evidence>
<dbReference type="InterPro" id="IPR000631">
    <property type="entry name" value="CARKD"/>
</dbReference>
<keyword evidence="10 17" id="KW-0520">NAD</keyword>
<evidence type="ECO:0000313" key="22">
    <source>
        <dbReference type="EMBL" id="GMQ30319.1"/>
    </source>
</evidence>
<feature type="domain" description="YjeF C-terminal" evidence="20">
    <location>
        <begin position="222"/>
        <end position="485"/>
    </location>
</feature>
<keyword evidence="9 18" id="KW-0630">Potassium</keyword>
<dbReference type="SUPFAM" id="SSF53613">
    <property type="entry name" value="Ribokinase-like"/>
    <property type="match status" value="1"/>
</dbReference>
<comment type="cofactor">
    <cofactor evidence="17">
        <name>Mg(2+)</name>
        <dbReference type="ChEBI" id="CHEBI:18420"/>
    </cofactor>
</comment>
<comment type="similarity">
    <text evidence="18">Belongs to the NnrE/AIBP family.</text>
</comment>
<dbReference type="InterPro" id="IPR030677">
    <property type="entry name" value="Nnr"/>
</dbReference>
<dbReference type="Proteomes" id="UP001338309">
    <property type="component" value="Unassembled WGS sequence"/>
</dbReference>
<comment type="caution">
    <text evidence="22">The sequence shown here is derived from an EMBL/GenBank/DDBJ whole genome shotgun (WGS) entry which is preliminary data.</text>
</comment>